<dbReference type="SUPFAM" id="SSF52540">
    <property type="entry name" value="P-loop containing nucleoside triphosphate hydrolases"/>
    <property type="match status" value="1"/>
</dbReference>
<dbReference type="GO" id="GO:0005634">
    <property type="term" value="C:nucleus"/>
    <property type="evidence" value="ECO:0007669"/>
    <property type="project" value="TreeGrafter"/>
</dbReference>
<dbReference type="GO" id="GO:0030422">
    <property type="term" value="P:siRNA processing"/>
    <property type="evidence" value="ECO:0007669"/>
    <property type="project" value="TreeGrafter"/>
</dbReference>
<dbReference type="InterPro" id="IPR001650">
    <property type="entry name" value="Helicase_C-like"/>
</dbReference>
<evidence type="ECO:0000259" key="4">
    <source>
        <dbReference type="PROSITE" id="PS51327"/>
    </source>
</evidence>
<dbReference type="Proteomes" id="UP000541444">
    <property type="component" value="Unassembled WGS sequence"/>
</dbReference>
<evidence type="ECO:0000256" key="2">
    <source>
        <dbReference type="PROSITE-ProRule" id="PRU00657"/>
    </source>
</evidence>
<evidence type="ECO:0000313" key="5">
    <source>
        <dbReference type="EMBL" id="KAF6147604.1"/>
    </source>
</evidence>
<dbReference type="FunFam" id="3.30.160.380:FF:000001">
    <property type="entry name" value="Endoribonuclease dicer-like 1"/>
    <property type="match status" value="1"/>
</dbReference>
<dbReference type="Pfam" id="PF00271">
    <property type="entry name" value="Helicase_C"/>
    <property type="match status" value="1"/>
</dbReference>
<dbReference type="PANTHER" id="PTHR14950:SF15">
    <property type="entry name" value="DICER-LIKE PROTEIN 4"/>
    <property type="match status" value="1"/>
</dbReference>
<dbReference type="InterPro" id="IPR005034">
    <property type="entry name" value="Dicer_dimerisation"/>
</dbReference>
<evidence type="ECO:0000259" key="3">
    <source>
        <dbReference type="PROSITE" id="PS51194"/>
    </source>
</evidence>
<accession>A0A7J7LYG6</accession>
<reference evidence="5 6" key="1">
    <citation type="journal article" date="2020" name="IScience">
        <title>Genome Sequencing of the Endangered Kingdonia uniflora (Circaeasteraceae, Ranunculales) Reveals Potential Mechanisms of Evolutionary Specialization.</title>
        <authorList>
            <person name="Sun Y."/>
            <person name="Deng T."/>
            <person name="Zhang A."/>
            <person name="Moore M.J."/>
            <person name="Landis J.B."/>
            <person name="Lin N."/>
            <person name="Zhang H."/>
            <person name="Zhang X."/>
            <person name="Huang J."/>
            <person name="Zhang X."/>
            <person name="Sun H."/>
            <person name="Wang H."/>
        </authorList>
    </citation>
    <scope>NUCLEOTIDE SEQUENCE [LARGE SCALE GENOMIC DNA]</scope>
    <source>
        <strain evidence="5">TB1705</strain>
        <tissue evidence="5">Leaf</tissue>
    </source>
</reference>
<dbReference type="Gene3D" id="3.40.50.300">
    <property type="entry name" value="P-loop containing nucleotide triphosphate hydrolases"/>
    <property type="match status" value="1"/>
</dbReference>
<dbReference type="InterPro" id="IPR038248">
    <property type="entry name" value="Dicer_dimer_sf"/>
</dbReference>
<dbReference type="EMBL" id="JACGCM010001886">
    <property type="protein sequence ID" value="KAF6147604.1"/>
    <property type="molecule type" value="Genomic_DNA"/>
</dbReference>
<dbReference type="PROSITE" id="PS51327">
    <property type="entry name" value="DICER_DSRBF"/>
    <property type="match status" value="1"/>
</dbReference>
<dbReference type="PROSITE" id="PS51194">
    <property type="entry name" value="HELICASE_CTER"/>
    <property type="match status" value="1"/>
</dbReference>
<dbReference type="InterPro" id="IPR027417">
    <property type="entry name" value="P-loop_NTPase"/>
</dbReference>
<dbReference type="AlphaFoldDB" id="A0A7J7LYG6"/>
<feature type="domain" description="Helicase C-terminal" evidence="3">
    <location>
        <begin position="1"/>
        <end position="127"/>
    </location>
</feature>
<dbReference type="GO" id="GO:0005737">
    <property type="term" value="C:cytoplasm"/>
    <property type="evidence" value="ECO:0007669"/>
    <property type="project" value="TreeGrafter"/>
</dbReference>
<dbReference type="OrthoDB" id="6513042at2759"/>
<dbReference type="Gene3D" id="3.30.160.380">
    <property type="entry name" value="Dicer dimerisation domain"/>
    <property type="match status" value="1"/>
</dbReference>
<name>A0A7J7LYG6_9MAGN</name>
<dbReference type="GO" id="GO:0004525">
    <property type="term" value="F:ribonuclease III activity"/>
    <property type="evidence" value="ECO:0007669"/>
    <property type="project" value="TreeGrafter"/>
</dbReference>
<gene>
    <name evidence="5" type="ORF">GIB67_031595</name>
</gene>
<keyword evidence="6" id="KW-1185">Reference proteome</keyword>
<evidence type="ECO:0000256" key="1">
    <source>
        <dbReference type="ARBA" id="ARBA00022801"/>
    </source>
</evidence>
<dbReference type="Pfam" id="PF03368">
    <property type="entry name" value="Dicer_dimer"/>
    <property type="match status" value="1"/>
</dbReference>
<keyword evidence="2" id="KW-0694">RNA-binding</keyword>
<dbReference type="PANTHER" id="PTHR14950">
    <property type="entry name" value="DICER-RELATED"/>
    <property type="match status" value="1"/>
</dbReference>
<organism evidence="5 6">
    <name type="scientific">Kingdonia uniflora</name>
    <dbReference type="NCBI Taxonomy" id="39325"/>
    <lineage>
        <taxon>Eukaryota</taxon>
        <taxon>Viridiplantae</taxon>
        <taxon>Streptophyta</taxon>
        <taxon>Embryophyta</taxon>
        <taxon>Tracheophyta</taxon>
        <taxon>Spermatophyta</taxon>
        <taxon>Magnoliopsida</taxon>
        <taxon>Ranunculales</taxon>
        <taxon>Circaeasteraceae</taxon>
        <taxon>Kingdonia</taxon>
    </lineage>
</organism>
<sequence length="489" mass="55198">MSSSVETVLGVRGCHSGLQNMSRNTMNAIVKKFLTGELNLLVATRVGEEGLDIPTCSLVIRFNLPETVASFIQSRGRARMPESKYAFLVDRTNRNELDMIKSFVSGEARMNEEITCRTSRETFEDIDEEIYRVGSTGASISAGYSISLLHQYCAKLPHDEYFDPKPKFIYFDDFGGTVCHIILPSNAPIHEVFSEPNPSKDVAKKIACLEACKKLHELGALTDYLLPGENDEGEEELIVTHKDGGVDESSRELCEMLIPAALKKPWPTTFQNPIILYFYLLRFNPIPVDRVYQKFGFFLKEPLPREAESMELDLHLAHGRIVKTGLVPLGMTEFDNREIAEAQNFQEMFLKIILDRKEFFSDFVPLGRNDSSLPNSSTFYLLLPLRENQHGDNLTIDWNIIKTCLSSPIFRHDFRRDAIGSSLVSENGSLMLLDGPANESDIVNSLVFTPHNKLFFFVAEILPGMNANSLFPNGRCPKASDYVEHYARK</sequence>
<proteinExistence type="predicted"/>
<dbReference type="GO" id="GO:0003723">
    <property type="term" value="F:RNA binding"/>
    <property type="evidence" value="ECO:0007669"/>
    <property type="project" value="UniProtKB-UniRule"/>
</dbReference>
<protein>
    <submittedName>
        <fullName evidence="5">Uncharacterized protein</fullName>
    </submittedName>
</protein>
<comment type="caution">
    <text evidence="5">The sequence shown here is derived from an EMBL/GenBank/DDBJ whole genome shotgun (WGS) entry which is preliminary data.</text>
</comment>
<feature type="domain" description="Dicer dsRNA-binding fold" evidence="4">
    <location>
        <begin position="145"/>
        <end position="235"/>
    </location>
</feature>
<dbReference type="SMART" id="SM00490">
    <property type="entry name" value="HELICc"/>
    <property type="match status" value="1"/>
</dbReference>
<evidence type="ECO:0000313" key="6">
    <source>
        <dbReference type="Proteomes" id="UP000541444"/>
    </source>
</evidence>
<keyword evidence="1" id="KW-0378">Hydrolase</keyword>